<proteinExistence type="predicted"/>
<dbReference type="EMBL" id="JAGGMS010000001">
    <property type="protein sequence ID" value="MBP2182586.1"/>
    <property type="molecule type" value="Genomic_DNA"/>
</dbReference>
<gene>
    <name evidence="1" type="ORF">JOM49_004112</name>
</gene>
<accession>A0ABS4PT30</accession>
<protein>
    <submittedName>
        <fullName evidence="1">Uncharacterized protein</fullName>
    </submittedName>
</protein>
<reference evidence="1 2" key="1">
    <citation type="submission" date="2021-03" db="EMBL/GenBank/DDBJ databases">
        <title>Sequencing the genomes of 1000 actinobacteria strains.</title>
        <authorList>
            <person name="Klenk H.-P."/>
        </authorList>
    </citation>
    <scope>NUCLEOTIDE SEQUENCE [LARGE SCALE GENOMIC DNA]</scope>
    <source>
        <strain evidence="1 2">DSM 45510</strain>
    </source>
</reference>
<name>A0ABS4PT30_9PSEU</name>
<sequence>MHNLTANQYERLRHLVRRSPVFIGMRIAVHEDEVEVLEPEQLVIGLGPVVDAVDGAPMDQWADLVDACLERIVTALTGGSDADLPTEQLLDRVYARVRPADGSPVEWWSYAREVAPGLLLVLAIDHPEHIAILNDEQVRRHGFDRLMDAGLHNLCGQLPTELAASDDVFVFTGGDYVASTVLVMPYVVEAVTGSPESPYGVLVAMPNHGMLVFHVLREGADAQFALREIAELAAEHYEEAASSGPAQVSPAVYWWQPGSPVLEPVAHHDDSGTGVIGDSLVTRFPPGFGDLIEQLTSPSHVRNAW</sequence>
<evidence type="ECO:0000313" key="2">
    <source>
        <dbReference type="Proteomes" id="UP000741013"/>
    </source>
</evidence>
<evidence type="ECO:0000313" key="1">
    <source>
        <dbReference type="EMBL" id="MBP2182586.1"/>
    </source>
</evidence>
<dbReference type="RefSeq" id="WP_209665873.1">
    <property type="nucleotide sequence ID" value="NZ_JAGGMS010000001.1"/>
</dbReference>
<comment type="caution">
    <text evidence="1">The sequence shown here is derived from an EMBL/GenBank/DDBJ whole genome shotgun (WGS) entry which is preliminary data.</text>
</comment>
<organism evidence="1 2">
    <name type="scientific">Amycolatopsis magusensis</name>
    <dbReference type="NCBI Taxonomy" id="882444"/>
    <lineage>
        <taxon>Bacteria</taxon>
        <taxon>Bacillati</taxon>
        <taxon>Actinomycetota</taxon>
        <taxon>Actinomycetes</taxon>
        <taxon>Pseudonocardiales</taxon>
        <taxon>Pseudonocardiaceae</taxon>
        <taxon>Amycolatopsis</taxon>
    </lineage>
</organism>
<keyword evidence="2" id="KW-1185">Reference proteome</keyword>
<dbReference type="Proteomes" id="UP000741013">
    <property type="component" value="Unassembled WGS sequence"/>
</dbReference>